<feature type="compositionally biased region" description="Polar residues" evidence="1">
    <location>
        <begin position="53"/>
        <end position="64"/>
    </location>
</feature>
<keyword evidence="3" id="KW-1185">Reference proteome</keyword>
<dbReference type="Proteomes" id="UP001187192">
    <property type="component" value="Unassembled WGS sequence"/>
</dbReference>
<dbReference type="AlphaFoldDB" id="A0AA88A526"/>
<comment type="caution">
    <text evidence="2">The sequence shown here is derived from an EMBL/GenBank/DDBJ whole genome shotgun (WGS) entry which is preliminary data.</text>
</comment>
<accession>A0AA88A526</accession>
<protein>
    <submittedName>
        <fullName evidence="2">Uncharacterized protein</fullName>
    </submittedName>
</protein>
<evidence type="ECO:0000313" key="2">
    <source>
        <dbReference type="EMBL" id="GMN46577.1"/>
    </source>
</evidence>
<organism evidence="2 3">
    <name type="scientific">Ficus carica</name>
    <name type="common">Common fig</name>
    <dbReference type="NCBI Taxonomy" id="3494"/>
    <lineage>
        <taxon>Eukaryota</taxon>
        <taxon>Viridiplantae</taxon>
        <taxon>Streptophyta</taxon>
        <taxon>Embryophyta</taxon>
        <taxon>Tracheophyta</taxon>
        <taxon>Spermatophyta</taxon>
        <taxon>Magnoliopsida</taxon>
        <taxon>eudicotyledons</taxon>
        <taxon>Gunneridae</taxon>
        <taxon>Pentapetalae</taxon>
        <taxon>rosids</taxon>
        <taxon>fabids</taxon>
        <taxon>Rosales</taxon>
        <taxon>Moraceae</taxon>
        <taxon>Ficeae</taxon>
        <taxon>Ficus</taxon>
    </lineage>
</organism>
<sequence>MLRPNLGSTLAARRLGRGLWTGQQGCSPNSPTRPGGRLALAPGARRLGRGLWTGQQGCSPNSPTRPGGRLALAPGGC</sequence>
<dbReference type="EMBL" id="BTGU01000023">
    <property type="protein sequence ID" value="GMN46577.1"/>
    <property type="molecule type" value="Genomic_DNA"/>
</dbReference>
<proteinExistence type="predicted"/>
<gene>
    <name evidence="2" type="ORF">TIFTF001_015759</name>
</gene>
<reference evidence="2" key="1">
    <citation type="submission" date="2023-07" db="EMBL/GenBank/DDBJ databases">
        <title>draft genome sequence of fig (Ficus carica).</title>
        <authorList>
            <person name="Takahashi T."/>
            <person name="Nishimura K."/>
        </authorList>
    </citation>
    <scope>NUCLEOTIDE SEQUENCE</scope>
</reference>
<feature type="region of interest" description="Disordered" evidence="1">
    <location>
        <begin position="19"/>
        <end position="77"/>
    </location>
</feature>
<feature type="compositionally biased region" description="Polar residues" evidence="1">
    <location>
        <begin position="21"/>
        <end position="32"/>
    </location>
</feature>
<evidence type="ECO:0000313" key="3">
    <source>
        <dbReference type="Proteomes" id="UP001187192"/>
    </source>
</evidence>
<evidence type="ECO:0000256" key="1">
    <source>
        <dbReference type="SAM" id="MobiDB-lite"/>
    </source>
</evidence>
<name>A0AA88A526_FICCA</name>